<dbReference type="OrthoDB" id="9811121at2"/>
<name>A0A2V1H142_9GAMM</name>
<organism evidence="2 3">
    <name type="scientific">Pelagibaculum spongiae</name>
    <dbReference type="NCBI Taxonomy" id="2080658"/>
    <lineage>
        <taxon>Bacteria</taxon>
        <taxon>Pseudomonadati</taxon>
        <taxon>Pseudomonadota</taxon>
        <taxon>Gammaproteobacteria</taxon>
        <taxon>Oceanospirillales</taxon>
        <taxon>Pelagibaculum</taxon>
    </lineage>
</organism>
<keyword evidence="3" id="KW-1185">Reference proteome</keyword>
<comment type="caution">
    <text evidence="2">The sequence shown here is derived from an EMBL/GenBank/DDBJ whole genome shotgun (WGS) entry which is preliminary data.</text>
</comment>
<dbReference type="PROSITE" id="PS50263">
    <property type="entry name" value="CN_HYDROLASE"/>
    <property type="match status" value="1"/>
</dbReference>
<dbReference type="PANTHER" id="PTHR23088">
    <property type="entry name" value="NITRILASE-RELATED"/>
    <property type="match status" value="1"/>
</dbReference>
<dbReference type="Gene3D" id="3.60.110.10">
    <property type="entry name" value="Carbon-nitrogen hydrolase"/>
    <property type="match status" value="1"/>
</dbReference>
<gene>
    <name evidence="2" type="ORF">DC094_13510</name>
</gene>
<evidence type="ECO:0000259" key="1">
    <source>
        <dbReference type="PROSITE" id="PS50263"/>
    </source>
</evidence>
<dbReference type="InterPro" id="IPR036526">
    <property type="entry name" value="C-N_Hydrolase_sf"/>
</dbReference>
<dbReference type="RefSeq" id="WP_116687628.1">
    <property type="nucleotide sequence ID" value="NZ_CAWNYD010000005.1"/>
</dbReference>
<reference evidence="2 3" key="1">
    <citation type="submission" date="2018-04" db="EMBL/GenBank/DDBJ databases">
        <title>Thalassorhabdus spongiae gen. nov., sp. nov., isolated from a marine sponge in South-West Iceland.</title>
        <authorList>
            <person name="Knobloch S."/>
            <person name="Daussin A."/>
            <person name="Johannsson R."/>
            <person name="Marteinsson V.T."/>
        </authorList>
    </citation>
    <scope>NUCLEOTIDE SEQUENCE [LARGE SCALE GENOMIC DNA]</scope>
    <source>
        <strain evidence="2 3">Hp12</strain>
    </source>
</reference>
<feature type="domain" description="CN hydrolase" evidence="1">
    <location>
        <begin position="8"/>
        <end position="258"/>
    </location>
</feature>
<dbReference type="Proteomes" id="UP000244906">
    <property type="component" value="Unassembled WGS sequence"/>
</dbReference>
<dbReference type="SUPFAM" id="SSF56317">
    <property type="entry name" value="Carbon-nitrogen hydrolase"/>
    <property type="match status" value="1"/>
</dbReference>
<evidence type="ECO:0000313" key="3">
    <source>
        <dbReference type="Proteomes" id="UP000244906"/>
    </source>
</evidence>
<dbReference type="InterPro" id="IPR003010">
    <property type="entry name" value="C-N_Hydrolase"/>
</dbReference>
<accession>A0A2V1H142</accession>
<sequence length="298" mass="33010">MSQAPSQLTLAIAQHPAIHCSSFESYSQLQQQRVSDAVSQGAELLCFAEYGALELTGQWPKATFQQQIQQLQLQVDPFCRLFQQLAVAHKISIVAPGIVVETDLGMLHRSYVFSEKGLCDFQDKIHSTRLEKSLNLSNSLNLKIFEHNGIKFAVVICYDSEFPTQSRALQQAGAELILVPSCTDSVAGFERVRMSCRARALENQLPVAQAVINNQNFPATSFNQLIDQSLGHAGVYAWPDIGLPDDGVLASGKALLDNHTDSNWLVKTINLKKISSVRRHGQVAVAQDWDFLFITPEQ</sequence>
<protein>
    <recommendedName>
        <fullName evidence="1">CN hydrolase domain-containing protein</fullName>
    </recommendedName>
</protein>
<proteinExistence type="predicted"/>
<evidence type="ECO:0000313" key="2">
    <source>
        <dbReference type="EMBL" id="PVZ68300.1"/>
    </source>
</evidence>
<dbReference type="EMBL" id="QDDL01000005">
    <property type="protein sequence ID" value="PVZ68300.1"/>
    <property type="molecule type" value="Genomic_DNA"/>
</dbReference>
<dbReference type="PANTHER" id="PTHR23088:SF50">
    <property type="entry name" value="HYDROLASE YHCX"/>
    <property type="match status" value="1"/>
</dbReference>
<dbReference type="AlphaFoldDB" id="A0A2V1H142"/>
<dbReference type="Pfam" id="PF00795">
    <property type="entry name" value="CN_hydrolase"/>
    <property type="match status" value="1"/>
</dbReference>